<evidence type="ECO:0000256" key="4">
    <source>
        <dbReference type="ARBA" id="ARBA00023239"/>
    </source>
</evidence>
<dbReference type="SUPFAM" id="SSF51316">
    <property type="entry name" value="Mss4-like"/>
    <property type="match status" value="1"/>
</dbReference>
<dbReference type="Pfam" id="PF04828">
    <property type="entry name" value="GFA"/>
    <property type="match status" value="1"/>
</dbReference>
<dbReference type="GO" id="GO:0016846">
    <property type="term" value="F:carbon-sulfur lyase activity"/>
    <property type="evidence" value="ECO:0007669"/>
    <property type="project" value="InterPro"/>
</dbReference>
<evidence type="ECO:0000313" key="7">
    <source>
        <dbReference type="Proteomes" id="UP000570514"/>
    </source>
</evidence>
<dbReference type="PROSITE" id="PS51891">
    <property type="entry name" value="CENP_V_GFA"/>
    <property type="match status" value="1"/>
</dbReference>
<keyword evidence="3" id="KW-0862">Zinc</keyword>
<organism evidence="6 7">
    <name type="scientific">Rhizomicrobium palustre</name>
    <dbReference type="NCBI Taxonomy" id="189966"/>
    <lineage>
        <taxon>Bacteria</taxon>
        <taxon>Pseudomonadati</taxon>
        <taxon>Pseudomonadota</taxon>
        <taxon>Alphaproteobacteria</taxon>
        <taxon>Micropepsales</taxon>
        <taxon>Micropepsaceae</taxon>
        <taxon>Rhizomicrobium</taxon>
    </lineage>
</organism>
<sequence length="159" mass="17715">MTNYPLQGGCFCGAVRYEITTPPMFVNCCHCSDCQKQVGSAFAINAIIEADRVNLLSGALECIEMKTDSGSPHDIYRCPACKSALWSDYGRRRVALFLRVATLDTPSALPPDVHIYTRSKLDWVVLPEGVRAFAEYYDMEKEWPRESLARGAAVMAKRA</sequence>
<dbReference type="InterPro" id="IPR011057">
    <property type="entry name" value="Mss4-like_sf"/>
</dbReference>
<reference evidence="6 7" key="1">
    <citation type="submission" date="2020-03" db="EMBL/GenBank/DDBJ databases">
        <title>Genomic Encyclopedia of Type Strains, Phase IV (KMG-IV): sequencing the most valuable type-strain genomes for metagenomic binning, comparative biology and taxonomic classification.</title>
        <authorList>
            <person name="Goeker M."/>
        </authorList>
    </citation>
    <scope>NUCLEOTIDE SEQUENCE [LARGE SCALE GENOMIC DNA]</scope>
    <source>
        <strain evidence="6 7">DSM 19867</strain>
    </source>
</reference>
<dbReference type="PANTHER" id="PTHR33337:SF33">
    <property type="entry name" value="CENP-V_GFA DOMAIN-CONTAINING PROTEIN"/>
    <property type="match status" value="1"/>
</dbReference>
<dbReference type="PANTHER" id="PTHR33337">
    <property type="entry name" value="GFA DOMAIN-CONTAINING PROTEIN"/>
    <property type="match status" value="1"/>
</dbReference>
<dbReference type="InterPro" id="IPR006913">
    <property type="entry name" value="CENP-V/GFA"/>
</dbReference>
<name>A0A846N1V7_9PROT</name>
<evidence type="ECO:0000256" key="2">
    <source>
        <dbReference type="ARBA" id="ARBA00022723"/>
    </source>
</evidence>
<keyword evidence="7" id="KW-1185">Reference proteome</keyword>
<gene>
    <name evidence="6" type="ORF">FHS83_002609</name>
</gene>
<evidence type="ECO:0000259" key="5">
    <source>
        <dbReference type="PROSITE" id="PS51891"/>
    </source>
</evidence>
<proteinExistence type="inferred from homology"/>
<comment type="caution">
    <text evidence="6">The sequence shown here is derived from an EMBL/GenBank/DDBJ whole genome shotgun (WGS) entry which is preliminary data.</text>
</comment>
<comment type="similarity">
    <text evidence="1">Belongs to the Gfa family.</text>
</comment>
<keyword evidence="2" id="KW-0479">Metal-binding</keyword>
<dbReference type="EMBL" id="JAASRM010000001">
    <property type="protein sequence ID" value="NIK89291.1"/>
    <property type="molecule type" value="Genomic_DNA"/>
</dbReference>
<evidence type="ECO:0000313" key="6">
    <source>
        <dbReference type="EMBL" id="NIK89291.1"/>
    </source>
</evidence>
<dbReference type="Gene3D" id="3.90.1590.10">
    <property type="entry name" value="glutathione-dependent formaldehyde- activating enzyme (gfa)"/>
    <property type="match status" value="1"/>
</dbReference>
<protein>
    <recommendedName>
        <fullName evidence="5">CENP-V/GFA domain-containing protein</fullName>
    </recommendedName>
</protein>
<dbReference type="Proteomes" id="UP000570514">
    <property type="component" value="Unassembled WGS sequence"/>
</dbReference>
<feature type="domain" description="CENP-V/GFA" evidence="5">
    <location>
        <begin position="6"/>
        <end position="117"/>
    </location>
</feature>
<keyword evidence="4" id="KW-0456">Lyase</keyword>
<evidence type="ECO:0000256" key="1">
    <source>
        <dbReference type="ARBA" id="ARBA00005495"/>
    </source>
</evidence>
<accession>A0A846N1V7</accession>
<dbReference type="RefSeq" id="WP_167083395.1">
    <property type="nucleotide sequence ID" value="NZ_BAAADC010000001.1"/>
</dbReference>
<evidence type="ECO:0000256" key="3">
    <source>
        <dbReference type="ARBA" id="ARBA00022833"/>
    </source>
</evidence>
<dbReference type="AlphaFoldDB" id="A0A846N1V7"/>
<dbReference type="GO" id="GO:0046872">
    <property type="term" value="F:metal ion binding"/>
    <property type="evidence" value="ECO:0007669"/>
    <property type="project" value="UniProtKB-KW"/>
</dbReference>